<dbReference type="Proteomes" id="UP001369815">
    <property type="component" value="Unassembled WGS sequence"/>
</dbReference>
<name>A0AAX6MV42_9PEZI</name>
<accession>A0AAX6MV42</accession>
<reference evidence="1 2" key="1">
    <citation type="journal article" date="2024" name="Front Chem Biol">
        <title>Unveiling the potential of Daldinia eschscholtzii MFLUCC 19-0629 through bioactivity and bioinformatics studies for enhanced sustainable agriculture production.</title>
        <authorList>
            <person name="Brooks S."/>
            <person name="Weaver J.A."/>
            <person name="Klomchit A."/>
            <person name="Alharthi S.A."/>
            <person name="Onlamun T."/>
            <person name="Nurani R."/>
            <person name="Vong T.K."/>
            <person name="Alberti F."/>
            <person name="Greco C."/>
        </authorList>
    </citation>
    <scope>NUCLEOTIDE SEQUENCE [LARGE SCALE GENOMIC DNA]</scope>
    <source>
        <strain evidence="1">MFLUCC 19-0629</strain>
    </source>
</reference>
<evidence type="ECO:0008006" key="3">
    <source>
        <dbReference type="Google" id="ProtNLM"/>
    </source>
</evidence>
<comment type="caution">
    <text evidence="1">The sequence shown here is derived from an EMBL/GenBank/DDBJ whole genome shotgun (WGS) entry which is preliminary data.</text>
</comment>
<dbReference type="EMBL" id="JBANMG010000002">
    <property type="protein sequence ID" value="KAK6956293.1"/>
    <property type="molecule type" value="Genomic_DNA"/>
</dbReference>
<protein>
    <recommendedName>
        <fullName evidence="3">Heterokaryon incompatibility domain-containing protein</fullName>
    </recommendedName>
</protein>
<gene>
    <name evidence="1" type="ORF">Daesc_001568</name>
</gene>
<proteinExistence type="predicted"/>
<keyword evidence="2" id="KW-1185">Reference proteome</keyword>
<sequence>MDNSGGHLSQASAGYREPITSRLLRISQKRMNQTIFLDEILENLECFFVGDRYAGKIELLRDNVSARQIKGRPMNSEDELDILCGIIKRTFVTKDGDSDGLALKRTVDRQQAECILDLLYEITSDLWWQRAWTFQENYKGGMKMTLLINHPLSLEPKKRNCKVFGEVYGELSIGSVDFSSEATRFCAAFRNTQNPTLGESLKLVSILNRTEKYTETLQESEPMYPAIIANVEARGATNPWDRIPIVANCSDYPVRLDVQKLEKENHSLSLSMLATCLLNGEIFYNKPSGDPGSDLSVSQFLKEYHFNKFCSPPGERSLTYNKNCRFIAVEFKEAGIQTIGHVWELGPIIQIAGLESKTRFFDVKTWECEKAYIVEHLTYLFRKLYSLSYTELAGSIKAYSKIIAKQEVICKFRVRYLSKMAIAVAKAIEEGKALRLGRLWKRKGDPNPFKAIFVWEDTSNEDAAFVFTSIHPRENDNDTDHHVTLQVDLQNIEDDVPHLYVNRWLLGMCFWEGAHLEEVVFPWPPALKHVRL</sequence>
<evidence type="ECO:0000313" key="1">
    <source>
        <dbReference type="EMBL" id="KAK6956293.1"/>
    </source>
</evidence>
<organism evidence="1 2">
    <name type="scientific">Daldinia eschscholtzii</name>
    <dbReference type="NCBI Taxonomy" id="292717"/>
    <lineage>
        <taxon>Eukaryota</taxon>
        <taxon>Fungi</taxon>
        <taxon>Dikarya</taxon>
        <taxon>Ascomycota</taxon>
        <taxon>Pezizomycotina</taxon>
        <taxon>Sordariomycetes</taxon>
        <taxon>Xylariomycetidae</taxon>
        <taxon>Xylariales</taxon>
        <taxon>Hypoxylaceae</taxon>
        <taxon>Daldinia</taxon>
    </lineage>
</organism>
<dbReference type="AlphaFoldDB" id="A0AAX6MV42"/>
<evidence type="ECO:0000313" key="2">
    <source>
        <dbReference type="Proteomes" id="UP001369815"/>
    </source>
</evidence>